<keyword evidence="9" id="KW-1185">Reference proteome</keyword>
<feature type="domain" description="Fatty acid hydroxylase" evidence="7">
    <location>
        <begin position="84"/>
        <end position="147"/>
    </location>
</feature>
<evidence type="ECO:0000256" key="2">
    <source>
        <dbReference type="ARBA" id="ARBA00022692"/>
    </source>
</evidence>
<dbReference type="PANTHER" id="PTHR21624:SF1">
    <property type="entry name" value="ALKYLGLYCEROL MONOOXYGENASE"/>
    <property type="match status" value="1"/>
</dbReference>
<evidence type="ECO:0000256" key="1">
    <source>
        <dbReference type="ARBA" id="ARBA00004127"/>
    </source>
</evidence>
<evidence type="ECO:0000259" key="7">
    <source>
        <dbReference type="Pfam" id="PF04116"/>
    </source>
</evidence>
<evidence type="ECO:0000313" key="8">
    <source>
        <dbReference type="EMBL" id="CAG2058955.1"/>
    </source>
</evidence>
<protein>
    <recommendedName>
        <fullName evidence="7">Fatty acid hydroxylase domain-containing protein</fullName>
    </recommendedName>
</protein>
<name>A0ABN7NZB9_TIMPD</name>
<sequence>TLDQNSNPNIPIIDGPDYCESDALDNVTIETCSSVEHSLDIQLKNTLLVEIGLVFRGAENVAYIFIYENFRLVELPWDSAWTWYLAVLGVDFCYYWLHRACHEVHILWAQHQVHHSSEEFNLTVGLRQSVLQGWCGFVQWNLIYLSYPAGQGVIRINENPDVPEIIGEMH</sequence>
<evidence type="ECO:0000256" key="5">
    <source>
        <dbReference type="ARBA" id="ARBA00023098"/>
    </source>
</evidence>
<evidence type="ECO:0000313" key="9">
    <source>
        <dbReference type="Proteomes" id="UP001153148"/>
    </source>
</evidence>
<organism evidence="8 9">
    <name type="scientific">Timema podura</name>
    <name type="common">Walking stick</name>
    <dbReference type="NCBI Taxonomy" id="61482"/>
    <lineage>
        <taxon>Eukaryota</taxon>
        <taxon>Metazoa</taxon>
        <taxon>Ecdysozoa</taxon>
        <taxon>Arthropoda</taxon>
        <taxon>Hexapoda</taxon>
        <taxon>Insecta</taxon>
        <taxon>Pterygota</taxon>
        <taxon>Neoptera</taxon>
        <taxon>Polyneoptera</taxon>
        <taxon>Phasmatodea</taxon>
        <taxon>Timematodea</taxon>
        <taxon>Timematoidea</taxon>
        <taxon>Timematidae</taxon>
        <taxon>Timema</taxon>
    </lineage>
</organism>
<accession>A0ABN7NZB9</accession>
<dbReference type="InterPro" id="IPR006694">
    <property type="entry name" value="Fatty_acid_hydroxylase"/>
</dbReference>
<keyword evidence="2" id="KW-0812">Transmembrane</keyword>
<reference evidence="8" key="1">
    <citation type="submission" date="2021-03" db="EMBL/GenBank/DDBJ databases">
        <authorList>
            <person name="Tran Van P."/>
        </authorList>
    </citation>
    <scope>NUCLEOTIDE SEQUENCE</scope>
</reference>
<evidence type="ECO:0000256" key="3">
    <source>
        <dbReference type="ARBA" id="ARBA00022989"/>
    </source>
</evidence>
<dbReference type="PANTHER" id="PTHR21624">
    <property type="entry name" value="STEROL DESATURASE-RELATED PROTEIN"/>
    <property type="match status" value="1"/>
</dbReference>
<evidence type="ECO:0000256" key="4">
    <source>
        <dbReference type="ARBA" id="ARBA00023002"/>
    </source>
</evidence>
<feature type="non-terminal residue" evidence="8">
    <location>
        <position position="1"/>
    </location>
</feature>
<keyword evidence="6" id="KW-0472">Membrane</keyword>
<proteinExistence type="predicted"/>
<evidence type="ECO:0000256" key="6">
    <source>
        <dbReference type="ARBA" id="ARBA00023136"/>
    </source>
</evidence>
<comment type="subcellular location">
    <subcellularLocation>
        <location evidence="1">Endomembrane system</location>
        <topology evidence="1">Multi-pass membrane protein</topology>
    </subcellularLocation>
</comment>
<dbReference type="Proteomes" id="UP001153148">
    <property type="component" value="Unassembled WGS sequence"/>
</dbReference>
<keyword evidence="4" id="KW-0560">Oxidoreductase</keyword>
<dbReference type="Pfam" id="PF04116">
    <property type="entry name" value="FA_hydroxylase"/>
    <property type="match status" value="1"/>
</dbReference>
<keyword evidence="5" id="KW-0443">Lipid metabolism</keyword>
<gene>
    <name evidence="8" type="ORF">TPAB3V08_LOCUS5921</name>
</gene>
<dbReference type="InterPro" id="IPR051689">
    <property type="entry name" value="Sterol_desaturase/TMEM195"/>
</dbReference>
<comment type="caution">
    <text evidence="8">The sequence shown here is derived from an EMBL/GenBank/DDBJ whole genome shotgun (WGS) entry which is preliminary data.</text>
</comment>
<feature type="non-terminal residue" evidence="8">
    <location>
        <position position="170"/>
    </location>
</feature>
<dbReference type="EMBL" id="CAJPIN010008386">
    <property type="protein sequence ID" value="CAG2058955.1"/>
    <property type="molecule type" value="Genomic_DNA"/>
</dbReference>
<keyword evidence="3" id="KW-1133">Transmembrane helix</keyword>